<protein>
    <submittedName>
        <fullName evidence="7">Protein VAC14</fullName>
    </submittedName>
</protein>
<feature type="compositionally biased region" description="Basic and acidic residues" evidence="5">
    <location>
        <begin position="718"/>
        <end position="730"/>
    </location>
</feature>
<evidence type="ECO:0000313" key="8">
    <source>
        <dbReference type="Proteomes" id="UP000186594"/>
    </source>
</evidence>
<dbReference type="Pfam" id="PF12755">
    <property type="entry name" value="Vac14_Fab1_bd"/>
    <property type="match status" value="1"/>
</dbReference>
<dbReference type="InterPro" id="IPR021841">
    <property type="entry name" value="VAC14_Fig4p-bd"/>
</dbReference>
<comment type="subcellular location">
    <subcellularLocation>
        <location evidence="1">Endomembrane system</location>
    </subcellularLocation>
</comment>
<name>A0A1U7LGS2_NEOID</name>
<dbReference type="InterPro" id="IPR026825">
    <property type="entry name" value="Vac14"/>
</dbReference>
<feature type="region of interest" description="Disordered" evidence="5">
    <location>
        <begin position="329"/>
        <end position="375"/>
    </location>
</feature>
<dbReference type="GO" id="GO:0070772">
    <property type="term" value="C:PAS complex"/>
    <property type="evidence" value="ECO:0007669"/>
    <property type="project" value="InterPro"/>
</dbReference>
<sequence>MYNIAKVAKGEILLYFNEVFDALCKLSADSELSVKNGAELLDRLVKDIVSEKAATYVSSLYANPPTANIPENSINPTKPILVDNSYPSAAFSLERFVPLLSERVGAINPFTRQFLVAWITLLDSIPDLELVTHLPAFLDGLFKFLADTNIDVKNSVQNALDMFLGEIKHITETKRLLESRKTILSEVAEAMTSNETNTEDKSTQMDPTSLTNNESAIRDEKSDDVDDMDGEWMPSQDVQIDYPRVIDILLPHLNSAEVQDIQLTAIRWIESFLKICPEDVLQFTPKILTLILPALSNQVDNIRQAAEGVSEGLTNLILLLNDGSPLNSPIAPPTEKRKLPSASNSPTLGRDGFIPAPSNTSEGSHLSTDKPPTKDPFDYPATVNALTLQLLNENERTRVAALDWLIMLHKKAPKKILSLDDGTFPDLLKTLSDSSEQVITRDLQLLAQVSSQSDDNYFQSFMVNLLLLFRTDRRLLETRGSLIIRQLSVSLNGEKIYTSLAEILEKEEDLEFASIMIQNINNNLITAPELSDLRKRLKNLDSKDGQALFVSLYKSWCHNSVSVFSLLLLAQAYEQAFSLLQIFADLEITVNFLIGIDRLVQLLESPIFTYLRLVRSAAFIYLNLKQLLEPEKHPYLFKCLYGLLMLLPQSSAFATLRNRLNSISSMGFLHLVPRSTTMDRIRPKARSDEIKWNELLDRFRAVQARHEKARRASSGLPERLRIATSKMEKKTPRHLSKGLTVAPTGEKKVSGTGGR</sequence>
<evidence type="ECO:0000256" key="5">
    <source>
        <dbReference type="SAM" id="MobiDB-lite"/>
    </source>
</evidence>
<proteinExistence type="inferred from homology"/>
<dbReference type="GO" id="GO:0000329">
    <property type="term" value="C:fungal-type vacuole membrane"/>
    <property type="evidence" value="ECO:0007669"/>
    <property type="project" value="TreeGrafter"/>
</dbReference>
<feature type="compositionally biased region" description="Polar residues" evidence="5">
    <location>
        <begin position="204"/>
        <end position="215"/>
    </location>
</feature>
<evidence type="ECO:0000259" key="6">
    <source>
        <dbReference type="Pfam" id="PF11916"/>
    </source>
</evidence>
<feature type="domain" description="Vacuolar protein 14 C-terminal Fig4-binding" evidence="6">
    <location>
        <begin position="474"/>
        <end position="663"/>
    </location>
</feature>
<organism evidence="7 8">
    <name type="scientific">Neolecta irregularis (strain DAH-3)</name>
    <dbReference type="NCBI Taxonomy" id="1198029"/>
    <lineage>
        <taxon>Eukaryota</taxon>
        <taxon>Fungi</taxon>
        <taxon>Dikarya</taxon>
        <taxon>Ascomycota</taxon>
        <taxon>Taphrinomycotina</taxon>
        <taxon>Neolectales</taxon>
        <taxon>Neolectaceae</taxon>
        <taxon>Neolecta</taxon>
    </lineage>
</organism>
<dbReference type="OMA" id="ELPGCHF"/>
<dbReference type="OrthoDB" id="5574975at2759"/>
<feature type="compositionally biased region" description="Polar residues" evidence="5">
    <location>
        <begin position="357"/>
        <end position="366"/>
    </location>
</feature>
<dbReference type="STRING" id="1198029.A0A1U7LGS2"/>
<keyword evidence="3" id="KW-0677">Repeat</keyword>
<keyword evidence="8" id="KW-1185">Reference proteome</keyword>
<evidence type="ECO:0000313" key="7">
    <source>
        <dbReference type="EMBL" id="OLL21855.1"/>
    </source>
</evidence>
<evidence type="ECO:0000256" key="2">
    <source>
        <dbReference type="ARBA" id="ARBA00010225"/>
    </source>
</evidence>
<accession>A0A1U7LGS2</accession>
<feature type="region of interest" description="Disordered" evidence="5">
    <location>
        <begin position="708"/>
        <end position="755"/>
    </location>
</feature>
<feature type="region of interest" description="Disordered" evidence="5">
    <location>
        <begin position="190"/>
        <end position="229"/>
    </location>
</feature>
<gene>
    <name evidence="7" type="ORF">NEOLI_000458</name>
</gene>
<dbReference type="InterPro" id="IPR011989">
    <property type="entry name" value="ARM-like"/>
</dbReference>
<dbReference type="Gene3D" id="1.25.10.10">
    <property type="entry name" value="Leucine-rich Repeat Variant"/>
    <property type="match status" value="2"/>
</dbReference>
<evidence type="ECO:0000256" key="3">
    <source>
        <dbReference type="ARBA" id="ARBA00022737"/>
    </source>
</evidence>
<keyword evidence="4" id="KW-0472">Membrane</keyword>
<dbReference type="GO" id="GO:0006661">
    <property type="term" value="P:phosphatidylinositol biosynthetic process"/>
    <property type="evidence" value="ECO:0007669"/>
    <property type="project" value="InterPro"/>
</dbReference>
<reference evidence="7 8" key="1">
    <citation type="submission" date="2016-04" db="EMBL/GenBank/DDBJ databases">
        <title>Evolutionary innovation and constraint leading to complex multicellularity in the Ascomycota.</title>
        <authorList>
            <person name="Cisse O."/>
            <person name="Nguyen A."/>
            <person name="Hewitt D.A."/>
            <person name="Jedd G."/>
            <person name="Stajich J.E."/>
        </authorList>
    </citation>
    <scope>NUCLEOTIDE SEQUENCE [LARGE SCALE GENOMIC DNA]</scope>
    <source>
        <strain evidence="7 8">DAH-3</strain>
    </source>
</reference>
<dbReference type="InterPro" id="IPR016024">
    <property type="entry name" value="ARM-type_fold"/>
</dbReference>
<dbReference type="AlphaFoldDB" id="A0A1U7LGS2"/>
<dbReference type="PANTHER" id="PTHR16023">
    <property type="entry name" value="TAX1 BINDING PROTEIN-RELATED"/>
    <property type="match status" value="1"/>
</dbReference>
<comment type="similarity">
    <text evidence="2">Belongs to the VAC14 family.</text>
</comment>
<dbReference type="Pfam" id="PF11916">
    <property type="entry name" value="Vac14_Fig4_bd"/>
    <property type="match status" value="1"/>
</dbReference>
<dbReference type="Proteomes" id="UP000186594">
    <property type="component" value="Unassembled WGS sequence"/>
</dbReference>
<dbReference type="EMBL" id="LXFE01004217">
    <property type="protein sequence ID" value="OLL21855.1"/>
    <property type="molecule type" value="Genomic_DNA"/>
</dbReference>
<dbReference type="PANTHER" id="PTHR16023:SF0">
    <property type="entry name" value="PROTEIN VAC14 HOMOLOG"/>
    <property type="match status" value="1"/>
</dbReference>
<dbReference type="GO" id="GO:0010008">
    <property type="term" value="C:endosome membrane"/>
    <property type="evidence" value="ECO:0007669"/>
    <property type="project" value="TreeGrafter"/>
</dbReference>
<comment type="caution">
    <text evidence="7">The sequence shown here is derived from an EMBL/GenBank/DDBJ whole genome shotgun (WGS) entry which is preliminary data.</text>
</comment>
<evidence type="ECO:0000256" key="4">
    <source>
        <dbReference type="ARBA" id="ARBA00023136"/>
    </source>
</evidence>
<evidence type="ECO:0000256" key="1">
    <source>
        <dbReference type="ARBA" id="ARBA00004308"/>
    </source>
</evidence>
<dbReference type="SUPFAM" id="SSF48371">
    <property type="entry name" value="ARM repeat"/>
    <property type="match status" value="1"/>
</dbReference>